<keyword evidence="2" id="KW-1185">Reference proteome</keyword>
<reference evidence="1" key="1">
    <citation type="submission" date="2023-04" db="EMBL/GenBank/DDBJ databases">
        <title>Draft Genome sequencing of Naganishia species isolated from polar environments using Oxford Nanopore Technology.</title>
        <authorList>
            <person name="Leo P."/>
            <person name="Venkateswaran K."/>
        </authorList>
    </citation>
    <scope>NUCLEOTIDE SEQUENCE</scope>
    <source>
        <strain evidence="1">MNA-CCFEE 5425</strain>
    </source>
</reference>
<sequence>MTKASTTSGRQEDIVSPENLDAKKDAWVPNVTLEKGSSDASECVRLAFRGPEKERELSIKLYFVGDYLIKREGKVYTLLPRWRIFAWYLTEGFGSRKHAFNILIIDSKKDDLGIESIGQGAMAAETLERKMIVVKKRMVTAALQFLTRKLPDPKVGGMAIVVHLVRNKVDERCCWVTNGLVPLIRDALKLQLHN</sequence>
<dbReference type="Proteomes" id="UP001243375">
    <property type="component" value="Unassembled WGS sequence"/>
</dbReference>
<comment type="caution">
    <text evidence="1">The sequence shown here is derived from an EMBL/GenBank/DDBJ whole genome shotgun (WGS) entry which is preliminary data.</text>
</comment>
<gene>
    <name evidence="1" type="ORF">QFC22_003520</name>
</gene>
<accession>A0ACC2X608</accession>
<name>A0ACC2X608_9TREE</name>
<protein>
    <submittedName>
        <fullName evidence="1">Uncharacterized protein</fullName>
    </submittedName>
</protein>
<dbReference type="EMBL" id="JASBWU010000009">
    <property type="protein sequence ID" value="KAJ9119030.1"/>
    <property type="molecule type" value="Genomic_DNA"/>
</dbReference>
<evidence type="ECO:0000313" key="1">
    <source>
        <dbReference type="EMBL" id="KAJ9119030.1"/>
    </source>
</evidence>
<proteinExistence type="predicted"/>
<evidence type="ECO:0000313" key="2">
    <source>
        <dbReference type="Proteomes" id="UP001243375"/>
    </source>
</evidence>
<organism evidence="1 2">
    <name type="scientific">Naganishia vaughanmartiniae</name>
    <dbReference type="NCBI Taxonomy" id="1424756"/>
    <lineage>
        <taxon>Eukaryota</taxon>
        <taxon>Fungi</taxon>
        <taxon>Dikarya</taxon>
        <taxon>Basidiomycota</taxon>
        <taxon>Agaricomycotina</taxon>
        <taxon>Tremellomycetes</taxon>
        <taxon>Filobasidiales</taxon>
        <taxon>Filobasidiaceae</taxon>
        <taxon>Naganishia</taxon>
    </lineage>
</organism>